<dbReference type="EMBL" id="CVQH01024769">
    <property type="protein sequence ID" value="CRK37570.1"/>
    <property type="molecule type" value="Genomic_DNA"/>
</dbReference>
<dbReference type="Proteomes" id="UP000044602">
    <property type="component" value="Unassembled WGS sequence"/>
</dbReference>
<dbReference type="AlphaFoldDB" id="A0A0G4MU74"/>
<organism evidence="1 2">
    <name type="scientific">Verticillium longisporum</name>
    <name type="common">Verticillium dahliae var. longisporum</name>
    <dbReference type="NCBI Taxonomy" id="100787"/>
    <lineage>
        <taxon>Eukaryota</taxon>
        <taxon>Fungi</taxon>
        <taxon>Dikarya</taxon>
        <taxon>Ascomycota</taxon>
        <taxon>Pezizomycotina</taxon>
        <taxon>Sordariomycetes</taxon>
        <taxon>Hypocreomycetidae</taxon>
        <taxon>Glomerellales</taxon>
        <taxon>Plectosphaerellaceae</taxon>
        <taxon>Verticillium</taxon>
    </lineage>
</organism>
<sequence length="31" mass="3686">PDTRARTRLWRHLLAWSRRTYQDGSRGRGGC</sequence>
<name>A0A0G4MU74_VERLO</name>
<reference evidence="2" key="1">
    <citation type="submission" date="2015-05" db="EMBL/GenBank/DDBJ databases">
        <authorList>
            <person name="Fogelqvist Johan"/>
        </authorList>
    </citation>
    <scope>NUCLEOTIDE SEQUENCE [LARGE SCALE GENOMIC DNA]</scope>
</reference>
<proteinExistence type="predicted"/>
<accession>A0A0G4MU74</accession>
<evidence type="ECO:0000313" key="2">
    <source>
        <dbReference type="Proteomes" id="UP000044602"/>
    </source>
</evidence>
<gene>
    <name evidence="1" type="ORF">BN1708_020289</name>
</gene>
<feature type="non-terminal residue" evidence="1">
    <location>
        <position position="1"/>
    </location>
</feature>
<keyword evidence="2" id="KW-1185">Reference proteome</keyword>
<protein>
    <submittedName>
        <fullName evidence="1">Uncharacterized protein</fullName>
    </submittedName>
</protein>
<evidence type="ECO:0000313" key="1">
    <source>
        <dbReference type="EMBL" id="CRK37570.1"/>
    </source>
</evidence>